<reference evidence="1" key="1">
    <citation type="submission" date="2021-02" db="EMBL/GenBank/DDBJ databases">
        <authorList>
            <person name="Dougan E. K."/>
            <person name="Rhodes N."/>
            <person name="Thang M."/>
            <person name="Chan C."/>
        </authorList>
    </citation>
    <scope>NUCLEOTIDE SEQUENCE</scope>
</reference>
<accession>A0A813HTW9</accession>
<name>A0A813HTW9_POLGL</name>
<gene>
    <name evidence="1" type="ORF">PGLA1383_LOCUS55673</name>
</gene>
<sequence length="206" mass="21761">MHAQQPDSELGRHINGDAFEVRASAVAHPKVAAFVDLLKRPLCKTVLVTVWLGLNIGGLAVLQKFVTLLESSIPPVEGTPSYDAAEKMGEFFPLKPLNGAFLVRSADGSALLDFVNRSTCTLNHTVDTTAFPNVTIHITCPPNDLAALGDGCITKSDLLIQTAAIIANISSKLPLPSNVTQGILGLLNQEVPNITRCPIATAGSLT</sequence>
<dbReference type="EMBL" id="CAJNNV010032752">
    <property type="protein sequence ID" value="CAE8640945.1"/>
    <property type="molecule type" value="Genomic_DNA"/>
</dbReference>
<comment type="caution">
    <text evidence="1">The sequence shown here is derived from an EMBL/GenBank/DDBJ whole genome shotgun (WGS) entry which is preliminary data.</text>
</comment>
<proteinExistence type="predicted"/>
<dbReference type="AlphaFoldDB" id="A0A813HTW9"/>
<evidence type="ECO:0000313" key="1">
    <source>
        <dbReference type="EMBL" id="CAE8640945.1"/>
    </source>
</evidence>
<evidence type="ECO:0000313" key="2">
    <source>
        <dbReference type="Proteomes" id="UP000654075"/>
    </source>
</evidence>
<keyword evidence="2" id="KW-1185">Reference proteome</keyword>
<organism evidence="1 2">
    <name type="scientific">Polarella glacialis</name>
    <name type="common">Dinoflagellate</name>
    <dbReference type="NCBI Taxonomy" id="89957"/>
    <lineage>
        <taxon>Eukaryota</taxon>
        <taxon>Sar</taxon>
        <taxon>Alveolata</taxon>
        <taxon>Dinophyceae</taxon>
        <taxon>Suessiales</taxon>
        <taxon>Suessiaceae</taxon>
        <taxon>Polarella</taxon>
    </lineage>
</organism>
<feature type="non-terminal residue" evidence="1">
    <location>
        <position position="1"/>
    </location>
</feature>
<dbReference type="Proteomes" id="UP000654075">
    <property type="component" value="Unassembled WGS sequence"/>
</dbReference>
<protein>
    <submittedName>
        <fullName evidence="1">Uncharacterized protein</fullName>
    </submittedName>
</protein>